<protein>
    <submittedName>
        <fullName evidence="1">Uncharacterized protein</fullName>
    </submittedName>
</protein>
<proteinExistence type="predicted"/>
<feature type="non-terminal residue" evidence="1">
    <location>
        <position position="94"/>
    </location>
</feature>
<reference evidence="1 2" key="1">
    <citation type="submission" date="2024-07" db="EMBL/GenBank/DDBJ databases">
        <title>Section-level genome sequencing and comparative genomics of Aspergillus sections Usti and Cavernicolus.</title>
        <authorList>
            <consortium name="Lawrence Berkeley National Laboratory"/>
            <person name="Nybo J.L."/>
            <person name="Vesth T.C."/>
            <person name="Theobald S."/>
            <person name="Frisvad J.C."/>
            <person name="Larsen T.O."/>
            <person name="Kjaerboelling I."/>
            <person name="Rothschild-Mancinelli K."/>
            <person name="Lyhne E.K."/>
            <person name="Kogle M.E."/>
            <person name="Barry K."/>
            <person name="Clum A."/>
            <person name="Na H."/>
            <person name="Ledsgaard L."/>
            <person name="Lin J."/>
            <person name="Lipzen A."/>
            <person name="Kuo A."/>
            <person name="Riley R."/>
            <person name="Mondo S."/>
            <person name="Labutti K."/>
            <person name="Haridas S."/>
            <person name="Pangalinan J."/>
            <person name="Salamov A.A."/>
            <person name="Simmons B.A."/>
            <person name="Magnuson J.K."/>
            <person name="Chen J."/>
            <person name="Drula E."/>
            <person name="Henrissat B."/>
            <person name="Wiebenga A."/>
            <person name="Lubbers R.J."/>
            <person name="Gomes A.C."/>
            <person name="Makela M.R."/>
            <person name="Stajich J."/>
            <person name="Grigoriev I.V."/>
            <person name="Mortensen U.H."/>
            <person name="De Vries R.P."/>
            <person name="Baker S.E."/>
            <person name="Andersen M.R."/>
        </authorList>
    </citation>
    <scope>NUCLEOTIDE SEQUENCE [LARGE SCALE GENOMIC DNA]</scope>
    <source>
        <strain evidence="1 2">CBS 209.92</strain>
    </source>
</reference>
<comment type="caution">
    <text evidence="1">The sequence shown here is derived from an EMBL/GenBank/DDBJ whole genome shotgun (WGS) entry which is preliminary data.</text>
</comment>
<sequence>MWASFDATKSTQAAILRELCQTYNESMWPYLKGTWTDQHRGGFQAGIEKTYAKVQSRVSRLSQTSQELINLEFNLTSIFEAQKSTSMNRSMKRL</sequence>
<name>A0ABR4G2H9_9EURO</name>
<organism evidence="1 2">
    <name type="scientific">Aspergillus keveii</name>
    <dbReference type="NCBI Taxonomy" id="714993"/>
    <lineage>
        <taxon>Eukaryota</taxon>
        <taxon>Fungi</taxon>
        <taxon>Dikarya</taxon>
        <taxon>Ascomycota</taxon>
        <taxon>Pezizomycotina</taxon>
        <taxon>Eurotiomycetes</taxon>
        <taxon>Eurotiomycetidae</taxon>
        <taxon>Eurotiales</taxon>
        <taxon>Aspergillaceae</taxon>
        <taxon>Aspergillus</taxon>
        <taxon>Aspergillus subgen. Nidulantes</taxon>
    </lineage>
</organism>
<evidence type="ECO:0000313" key="1">
    <source>
        <dbReference type="EMBL" id="KAL2793212.1"/>
    </source>
</evidence>
<gene>
    <name evidence="1" type="ORF">BJX66DRAFT_306580</name>
</gene>
<accession>A0ABR4G2H9</accession>
<dbReference type="Proteomes" id="UP001610563">
    <property type="component" value="Unassembled WGS sequence"/>
</dbReference>
<keyword evidence="2" id="KW-1185">Reference proteome</keyword>
<dbReference type="EMBL" id="JBFTWV010000061">
    <property type="protein sequence ID" value="KAL2793212.1"/>
    <property type="molecule type" value="Genomic_DNA"/>
</dbReference>
<evidence type="ECO:0000313" key="2">
    <source>
        <dbReference type="Proteomes" id="UP001610563"/>
    </source>
</evidence>